<feature type="compositionally biased region" description="Pro residues" evidence="7">
    <location>
        <begin position="721"/>
        <end position="730"/>
    </location>
</feature>
<feature type="compositionally biased region" description="Basic and acidic residues" evidence="7">
    <location>
        <begin position="56"/>
        <end position="80"/>
    </location>
</feature>
<dbReference type="PANTHER" id="PTHR32309:SF13">
    <property type="entry name" value="FERRIC ENTEROBACTIN TRANSPORT PROTEIN FEPE"/>
    <property type="match status" value="1"/>
</dbReference>
<evidence type="ECO:0000313" key="9">
    <source>
        <dbReference type="EMBL" id="NGO54131.1"/>
    </source>
</evidence>
<dbReference type="AlphaFoldDB" id="A0A6G4WH97"/>
<keyword evidence="5" id="KW-0472">Membrane</keyword>
<feature type="compositionally biased region" description="Low complexity" evidence="7">
    <location>
        <begin position="731"/>
        <end position="745"/>
    </location>
</feature>
<dbReference type="RefSeq" id="WP_165032168.1">
    <property type="nucleotide sequence ID" value="NZ_JAAKZF010000044.1"/>
</dbReference>
<dbReference type="Pfam" id="PF02706">
    <property type="entry name" value="Wzz"/>
    <property type="match status" value="1"/>
</dbReference>
<reference evidence="9 10" key="1">
    <citation type="submission" date="2020-02" db="EMBL/GenBank/DDBJ databases">
        <title>Genome sequence of strain CCNWXJ40-4.</title>
        <authorList>
            <person name="Gao J."/>
            <person name="Sun J."/>
        </authorList>
    </citation>
    <scope>NUCLEOTIDE SEQUENCE [LARGE SCALE GENOMIC DNA]</scope>
    <source>
        <strain evidence="9 10">CCNWXJ 40-4</strain>
    </source>
</reference>
<feature type="compositionally biased region" description="Low complexity" evidence="7">
    <location>
        <begin position="710"/>
        <end position="720"/>
    </location>
</feature>
<feature type="compositionally biased region" description="Basic and acidic residues" evidence="7">
    <location>
        <begin position="1"/>
        <end position="29"/>
    </location>
</feature>
<accession>A0A6G4WH97</accession>
<evidence type="ECO:0000256" key="5">
    <source>
        <dbReference type="ARBA" id="ARBA00023136"/>
    </source>
</evidence>
<sequence>MFDTDQRDDPRRERSLLSFGDARRGEGVPRRSASLLAAAEPQRTDDAAARHHLARQRREVKNDPPQPRRERVAAIDEKPAPKAAPAPEPAGMDWVSGLVPGWISRRLRAEGGGVAPQPAVEAPAERREDRRIPRVEHSEPITVRDVPDEHWKPLIDPGKVVAGIAKSKWIIVSTTILGAVLGVMIALSTPKKYEATVELLVDPRDLNLVERDITQSGLSNEATLAIIENQVRILTSGTVLTRVVDRLNLASDPEFNGEGSDGGIGAFISNIRSLLSRSDGDDGGDRRHTLAVQNLSEALSVERGGKTFVIMISAVTKDGEKSALIANTMTDVFLQTYGQIQSNTAGRAEEELTSRLDQLRAGVEAAERKVETFKAENDIIDAQGRLITDDEIVKLNEQLSVARARTLELNARAASTRSVNVDAVLGGTLPEELTSPTIQELRAQYSSLKSDADRMAVRLGPRHPERMAVEAQLAGARDMINSELRRIVSSTQTELKRAVQLEQELASRLAQLKVRQGDLSNELVTLRELEREASAKRAVYEAFLLRARETGEQKDINTANMSVISKAWPPLNANPPSRSTMALTGLMLGFFAGVGFGGMRGAYESLRETANSSETRQRPRRRDSSSPVGPAKGPEWTGAPRPAEQETGYHAVRSETRSRQAAPAGTTPETQPEPQTPSHPDDALSISRETPMQGPVYAYSPFGAPHTASAPTAYPMQPQAYPQPCPPAQPQPAYAQPQMQQPYYAEPNASATHYAPPMAYPQAPVQQAPHWQQPQMPPQSYYPYPQQGQQPTGFYPGHMPPQTLYPQHAAPQSYEPQPAMRRAPFQQPEAPPPATETHQAPIDEIRSSLREFREAVRDFTEARQRRRYF</sequence>
<feature type="region of interest" description="Disordered" evidence="7">
    <location>
        <begin position="110"/>
        <end position="129"/>
    </location>
</feature>
<dbReference type="InterPro" id="IPR003856">
    <property type="entry name" value="LPS_length_determ_N"/>
</dbReference>
<evidence type="ECO:0000256" key="1">
    <source>
        <dbReference type="ARBA" id="ARBA00004651"/>
    </source>
</evidence>
<dbReference type="PANTHER" id="PTHR32309">
    <property type="entry name" value="TYROSINE-PROTEIN KINASE"/>
    <property type="match status" value="1"/>
</dbReference>
<feature type="region of interest" description="Disordered" evidence="7">
    <location>
        <begin position="709"/>
        <end position="847"/>
    </location>
</feature>
<feature type="domain" description="Polysaccharide chain length determinant N-terminal" evidence="8">
    <location>
        <begin position="158"/>
        <end position="246"/>
    </location>
</feature>
<comment type="subcellular location">
    <subcellularLocation>
        <location evidence="1">Cell membrane</location>
        <topology evidence="1">Multi-pass membrane protein</topology>
    </subcellularLocation>
</comment>
<feature type="coiled-coil region" evidence="6">
    <location>
        <begin position="349"/>
        <end position="383"/>
    </location>
</feature>
<keyword evidence="3" id="KW-0812">Transmembrane</keyword>
<evidence type="ECO:0000256" key="7">
    <source>
        <dbReference type="SAM" id="MobiDB-lite"/>
    </source>
</evidence>
<evidence type="ECO:0000256" key="2">
    <source>
        <dbReference type="ARBA" id="ARBA00022475"/>
    </source>
</evidence>
<proteinExistence type="predicted"/>
<protein>
    <submittedName>
        <fullName evidence="9">Succinoglycan biosynthesis protein exop</fullName>
    </submittedName>
</protein>
<dbReference type="GO" id="GO:0004713">
    <property type="term" value="F:protein tyrosine kinase activity"/>
    <property type="evidence" value="ECO:0007669"/>
    <property type="project" value="TreeGrafter"/>
</dbReference>
<dbReference type="GO" id="GO:0005886">
    <property type="term" value="C:plasma membrane"/>
    <property type="evidence" value="ECO:0007669"/>
    <property type="project" value="UniProtKB-SubCell"/>
</dbReference>
<evidence type="ECO:0000259" key="8">
    <source>
        <dbReference type="Pfam" id="PF02706"/>
    </source>
</evidence>
<dbReference type="EMBL" id="JAAKZF010000044">
    <property type="protein sequence ID" value="NGO54131.1"/>
    <property type="molecule type" value="Genomic_DNA"/>
</dbReference>
<keyword evidence="2" id="KW-1003">Cell membrane</keyword>
<evidence type="ECO:0000313" key="10">
    <source>
        <dbReference type="Proteomes" id="UP001642900"/>
    </source>
</evidence>
<feature type="region of interest" description="Disordered" evidence="7">
    <location>
        <begin position="1"/>
        <end position="92"/>
    </location>
</feature>
<comment type="caution">
    <text evidence="9">The sequence shown here is derived from an EMBL/GenBank/DDBJ whole genome shotgun (WGS) entry which is preliminary data.</text>
</comment>
<evidence type="ECO:0000256" key="6">
    <source>
        <dbReference type="SAM" id="Coils"/>
    </source>
</evidence>
<keyword evidence="10" id="KW-1185">Reference proteome</keyword>
<evidence type="ECO:0000256" key="3">
    <source>
        <dbReference type="ARBA" id="ARBA00022692"/>
    </source>
</evidence>
<dbReference type="Proteomes" id="UP001642900">
    <property type="component" value="Unassembled WGS sequence"/>
</dbReference>
<feature type="region of interest" description="Disordered" evidence="7">
    <location>
        <begin position="607"/>
        <end position="687"/>
    </location>
</feature>
<organism evidence="9 10">
    <name type="scientific">Allomesorhizobium camelthorni</name>
    <dbReference type="NCBI Taxonomy" id="475069"/>
    <lineage>
        <taxon>Bacteria</taxon>
        <taxon>Pseudomonadati</taxon>
        <taxon>Pseudomonadota</taxon>
        <taxon>Alphaproteobacteria</taxon>
        <taxon>Hyphomicrobiales</taxon>
        <taxon>Phyllobacteriaceae</taxon>
        <taxon>Allomesorhizobium</taxon>
    </lineage>
</organism>
<gene>
    <name evidence="9" type="ORF">G6N73_23810</name>
</gene>
<keyword evidence="6" id="KW-0175">Coiled coil</keyword>
<feature type="compositionally biased region" description="Low complexity" evidence="7">
    <location>
        <begin position="772"/>
        <end position="797"/>
    </location>
</feature>
<evidence type="ECO:0000256" key="4">
    <source>
        <dbReference type="ARBA" id="ARBA00022989"/>
    </source>
</evidence>
<keyword evidence="4" id="KW-1133">Transmembrane helix</keyword>
<name>A0A6G4WH97_9HYPH</name>
<dbReference type="InterPro" id="IPR050445">
    <property type="entry name" value="Bact_polysacc_biosynth/exp"/>
</dbReference>